<feature type="transmembrane region" description="Helical" evidence="1">
    <location>
        <begin position="71"/>
        <end position="90"/>
    </location>
</feature>
<dbReference type="OrthoDB" id="1097132at2"/>
<dbReference type="PANTHER" id="PTHR30273">
    <property type="entry name" value="PERIPLASMIC SIGNAL SENSOR AND SIGMA FACTOR ACTIVATOR FECR-RELATED"/>
    <property type="match status" value="1"/>
</dbReference>
<dbReference type="InterPro" id="IPR012373">
    <property type="entry name" value="Ferrdict_sens_TM"/>
</dbReference>
<evidence type="ECO:0000313" key="5">
    <source>
        <dbReference type="Proteomes" id="UP000488936"/>
    </source>
</evidence>
<feature type="domain" description="FecR protein" evidence="2">
    <location>
        <begin position="104"/>
        <end position="190"/>
    </location>
</feature>
<reference evidence="4 5" key="1">
    <citation type="journal article" date="2006" name="Int. J. Syst. Evol. Microbiol.">
        <title>Myroides pelagicus sp. nov., isolated from seawater in Thailand.</title>
        <authorList>
            <person name="Yoon J."/>
            <person name="Maneerat S."/>
            <person name="Kawai F."/>
            <person name="Yokota A."/>
        </authorList>
    </citation>
    <scope>NUCLEOTIDE SEQUENCE [LARGE SCALE GENOMIC DNA]</scope>
    <source>
        <strain evidence="4 5">SM1T</strain>
    </source>
</reference>
<sequence length="298" mass="34277">MEKKFKEILKHYLTGKSTPLQDKVIEDFIYNMQTTNKSSNDLITDQKLKQKIRLSILKKIQPRVRKKRKYVFLKSAFVVLLIGLSISAIVNYSQQPLNYTTYLESKTITLSDGSFVELYPHSSLEVNKQYNKQNRSLSLKGKAFFKVTPNKELAFLVKGQRLTTKVLGTSFLLDEQSQQNSVKVTTGKVEVATQNQRVVLTKDQSVYLYSDGLFKYSADNQIISSTSDALLMNKASYQLWSTTLEKEFKVKIQTNKAFVKQLRITADYRDSKLIDILDSFCFIHNLSYSIKNNIITIN</sequence>
<dbReference type="InterPro" id="IPR032508">
    <property type="entry name" value="FecR_C"/>
</dbReference>
<keyword evidence="1" id="KW-0812">Transmembrane</keyword>
<keyword evidence="5" id="KW-1185">Reference proteome</keyword>
<feature type="domain" description="Protein FecR C-terminal" evidence="3">
    <location>
        <begin position="242"/>
        <end position="297"/>
    </location>
</feature>
<dbReference type="InterPro" id="IPR006860">
    <property type="entry name" value="FecR"/>
</dbReference>
<organism evidence="4 5">
    <name type="scientific">Myroides pelagicus</name>
    <dbReference type="NCBI Taxonomy" id="270914"/>
    <lineage>
        <taxon>Bacteria</taxon>
        <taxon>Pseudomonadati</taxon>
        <taxon>Bacteroidota</taxon>
        <taxon>Flavobacteriia</taxon>
        <taxon>Flavobacteriales</taxon>
        <taxon>Flavobacteriaceae</taxon>
        <taxon>Myroides</taxon>
    </lineage>
</organism>
<name>A0A7K1GNH0_9FLAO</name>
<evidence type="ECO:0000256" key="1">
    <source>
        <dbReference type="SAM" id="Phobius"/>
    </source>
</evidence>
<dbReference type="RefSeq" id="WP_155036343.1">
    <property type="nucleotide sequence ID" value="NZ_JBHTIG010000016.1"/>
</dbReference>
<dbReference type="Proteomes" id="UP000488936">
    <property type="component" value="Unassembled WGS sequence"/>
</dbReference>
<dbReference type="Gene3D" id="2.60.120.1440">
    <property type="match status" value="1"/>
</dbReference>
<evidence type="ECO:0000259" key="2">
    <source>
        <dbReference type="Pfam" id="PF04773"/>
    </source>
</evidence>
<evidence type="ECO:0000313" key="4">
    <source>
        <dbReference type="EMBL" id="MTH30358.1"/>
    </source>
</evidence>
<accession>A0A7K1GNH0</accession>
<dbReference type="EMBL" id="WMJY01000024">
    <property type="protein sequence ID" value="MTH30358.1"/>
    <property type="molecule type" value="Genomic_DNA"/>
</dbReference>
<evidence type="ECO:0000259" key="3">
    <source>
        <dbReference type="Pfam" id="PF16344"/>
    </source>
</evidence>
<protein>
    <submittedName>
        <fullName evidence="4">DUF4974 domain-containing protein</fullName>
    </submittedName>
</protein>
<keyword evidence="1" id="KW-0472">Membrane</keyword>
<dbReference type="Gene3D" id="3.55.50.30">
    <property type="match status" value="1"/>
</dbReference>
<dbReference type="Pfam" id="PF16344">
    <property type="entry name" value="FecR_C"/>
    <property type="match status" value="1"/>
</dbReference>
<dbReference type="AlphaFoldDB" id="A0A7K1GNH0"/>
<comment type="caution">
    <text evidence="4">The sequence shown here is derived from an EMBL/GenBank/DDBJ whole genome shotgun (WGS) entry which is preliminary data.</text>
</comment>
<gene>
    <name evidence="4" type="ORF">GJV77_10665</name>
</gene>
<dbReference type="Pfam" id="PF04773">
    <property type="entry name" value="FecR"/>
    <property type="match status" value="1"/>
</dbReference>
<dbReference type="PANTHER" id="PTHR30273:SF2">
    <property type="entry name" value="PROTEIN FECR"/>
    <property type="match status" value="1"/>
</dbReference>
<proteinExistence type="predicted"/>
<keyword evidence="1" id="KW-1133">Transmembrane helix</keyword>
<dbReference type="GO" id="GO:0016989">
    <property type="term" value="F:sigma factor antagonist activity"/>
    <property type="evidence" value="ECO:0007669"/>
    <property type="project" value="TreeGrafter"/>
</dbReference>